<organism evidence="2 3">
    <name type="scientific">Orbilia ellipsospora</name>
    <dbReference type="NCBI Taxonomy" id="2528407"/>
    <lineage>
        <taxon>Eukaryota</taxon>
        <taxon>Fungi</taxon>
        <taxon>Dikarya</taxon>
        <taxon>Ascomycota</taxon>
        <taxon>Pezizomycotina</taxon>
        <taxon>Orbiliomycetes</taxon>
        <taxon>Orbiliales</taxon>
        <taxon>Orbiliaceae</taxon>
        <taxon>Orbilia</taxon>
    </lineage>
</organism>
<accession>A0AAV9XIH2</accession>
<comment type="caution">
    <text evidence="2">The sequence shown here is derived from an EMBL/GenBank/DDBJ whole genome shotgun (WGS) entry which is preliminary data.</text>
</comment>
<sequence length="138" mass="14757">MAMFSRAVTSSVGRTSLYLITAAGAAGMVSNSQYKSMKSLFGNTSAVPSPTLSSPFEHSLSAPLSNKGHNHNHHRRIKFIASTEHGSQDLRHSRRRPAGPHIHGSGSGLHPKSLHGSRRGVSSIGSKKRSVFPRHGVV</sequence>
<reference evidence="2 3" key="1">
    <citation type="submission" date="2019-10" db="EMBL/GenBank/DDBJ databases">
        <authorList>
            <person name="Palmer J.M."/>
        </authorList>
    </citation>
    <scope>NUCLEOTIDE SEQUENCE [LARGE SCALE GENOMIC DNA]</scope>
    <source>
        <strain evidence="2 3">TWF694</strain>
    </source>
</reference>
<feature type="compositionally biased region" description="Basic residues" evidence="1">
    <location>
        <begin position="126"/>
        <end position="138"/>
    </location>
</feature>
<name>A0AAV9XIH2_9PEZI</name>
<feature type="compositionally biased region" description="Basic residues" evidence="1">
    <location>
        <begin position="68"/>
        <end position="78"/>
    </location>
</feature>
<dbReference type="Proteomes" id="UP001365542">
    <property type="component" value="Unassembled WGS sequence"/>
</dbReference>
<dbReference type="AlphaFoldDB" id="A0AAV9XIH2"/>
<protein>
    <recommendedName>
        <fullName evidence="4">Ribosomal protein L2</fullName>
    </recommendedName>
</protein>
<dbReference type="EMBL" id="JAVHJO010000006">
    <property type="protein sequence ID" value="KAK6539643.1"/>
    <property type="molecule type" value="Genomic_DNA"/>
</dbReference>
<evidence type="ECO:0000313" key="3">
    <source>
        <dbReference type="Proteomes" id="UP001365542"/>
    </source>
</evidence>
<proteinExistence type="predicted"/>
<evidence type="ECO:0008006" key="4">
    <source>
        <dbReference type="Google" id="ProtNLM"/>
    </source>
</evidence>
<keyword evidence="3" id="KW-1185">Reference proteome</keyword>
<evidence type="ECO:0000313" key="2">
    <source>
        <dbReference type="EMBL" id="KAK6539643.1"/>
    </source>
</evidence>
<evidence type="ECO:0000256" key="1">
    <source>
        <dbReference type="SAM" id="MobiDB-lite"/>
    </source>
</evidence>
<gene>
    <name evidence="2" type="ORF">TWF694_009849</name>
</gene>
<feature type="region of interest" description="Disordered" evidence="1">
    <location>
        <begin position="51"/>
        <end position="138"/>
    </location>
</feature>